<dbReference type="GeneID" id="89968713"/>
<evidence type="ECO:0000313" key="2">
    <source>
        <dbReference type="EMBL" id="KAK5064657.1"/>
    </source>
</evidence>
<reference evidence="2 3" key="1">
    <citation type="submission" date="2023-08" db="EMBL/GenBank/DDBJ databases">
        <title>Black Yeasts Isolated from many extreme environments.</title>
        <authorList>
            <person name="Coleine C."/>
            <person name="Stajich J.E."/>
            <person name="Selbmann L."/>
        </authorList>
    </citation>
    <scope>NUCLEOTIDE SEQUENCE [LARGE SCALE GENOMIC DNA]</scope>
    <source>
        <strain evidence="2 3">CCFEE 5792</strain>
    </source>
</reference>
<proteinExistence type="predicted"/>
<evidence type="ECO:0000313" key="3">
    <source>
        <dbReference type="Proteomes" id="UP001358417"/>
    </source>
</evidence>
<sequence>MSDQSGRNSGGDLFDLAKDGTTVPDDAARPRHIPSVPRPDQTTSERDPNDLGSSTLAGAATNAGDIPRTTRDTAGDEVITGTGDSLPAQIDSKRLHNVPGGVTHDPFAKGSTRMTAHKTTDSDIVAGASDGPLADRAPGQEQLSDEQVMDNVERKS</sequence>
<protein>
    <submittedName>
        <fullName evidence="2">Uncharacterized protein</fullName>
    </submittedName>
</protein>
<dbReference type="AlphaFoldDB" id="A0AAV9NU76"/>
<organism evidence="2 3">
    <name type="scientific">Exophiala bonariae</name>
    <dbReference type="NCBI Taxonomy" id="1690606"/>
    <lineage>
        <taxon>Eukaryota</taxon>
        <taxon>Fungi</taxon>
        <taxon>Dikarya</taxon>
        <taxon>Ascomycota</taxon>
        <taxon>Pezizomycotina</taxon>
        <taxon>Eurotiomycetes</taxon>
        <taxon>Chaetothyriomycetidae</taxon>
        <taxon>Chaetothyriales</taxon>
        <taxon>Herpotrichiellaceae</taxon>
        <taxon>Exophiala</taxon>
    </lineage>
</organism>
<gene>
    <name evidence="2" type="ORF">LTR84_000491</name>
</gene>
<evidence type="ECO:0000256" key="1">
    <source>
        <dbReference type="SAM" id="MobiDB-lite"/>
    </source>
</evidence>
<comment type="caution">
    <text evidence="2">The sequence shown here is derived from an EMBL/GenBank/DDBJ whole genome shotgun (WGS) entry which is preliminary data.</text>
</comment>
<feature type="region of interest" description="Disordered" evidence="1">
    <location>
        <begin position="1"/>
        <end position="156"/>
    </location>
</feature>
<accession>A0AAV9NU76</accession>
<name>A0AAV9NU76_9EURO</name>
<dbReference type="RefSeq" id="XP_064711981.1">
    <property type="nucleotide sequence ID" value="XM_064844121.1"/>
</dbReference>
<dbReference type="Proteomes" id="UP001358417">
    <property type="component" value="Unassembled WGS sequence"/>
</dbReference>
<keyword evidence="3" id="KW-1185">Reference proteome</keyword>
<dbReference type="EMBL" id="JAVRRD010000001">
    <property type="protein sequence ID" value="KAK5064657.1"/>
    <property type="molecule type" value="Genomic_DNA"/>
</dbReference>